<sequence length="295" mass="33316">MTTPALSVIIVNYNTADLLPGCLDSIGRQGVSCEIIVVDNASRDQSVDLLHERYPGVTVIANRTNAGFSRANNQGLRRCRGELVFFLNPDTIVQPGCLAAMLDFMPARPEIALAGTALFDPDFSPHPSVEYTYPGHRYARQELSGLPGDIAWILGAALVSRRDRMERVGGFDERFFLYGEDVDLGLVMRKRGWRLGSIPGAGVVHLEGQSERNSAPMEVFKKKLRAELLFYDKHYSENTVRRICRAYEWQARWRLFSLRLTLPWCRDREAAGLKLNRYRVALEFYNGRKSGSPET</sequence>
<evidence type="ECO:0000259" key="1">
    <source>
        <dbReference type="Pfam" id="PF00535"/>
    </source>
</evidence>
<proteinExistence type="predicted"/>
<dbReference type="EMBL" id="UOEY01000098">
    <property type="protein sequence ID" value="VAW40209.1"/>
    <property type="molecule type" value="Genomic_DNA"/>
</dbReference>
<dbReference type="Pfam" id="PF00535">
    <property type="entry name" value="Glycos_transf_2"/>
    <property type="match status" value="1"/>
</dbReference>
<gene>
    <name evidence="2" type="ORF">MNBD_DELTA04-1644</name>
</gene>
<dbReference type="CDD" id="cd04186">
    <property type="entry name" value="GT_2_like_c"/>
    <property type="match status" value="1"/>
</dbReference>
<name>A0A3B0VTM9_9ZZZZ</name>
<accession>A0A3B0VTM9</accession>
<dbReference type="AlphaFoldDB" id="A0A3B0VTM9"/>
<protein>
    <recommendedName>
        <fullName evidence="1">Glycosyltransferase 2-like domain-containing protein</fullName>
    </recommendedName>
</protein>
<dbReference type="Gene3D" id="3.90.550.10">
    <property type="entry name" value="Spore Coat Polysaccharide Biosynthesis Protein SpsA, Chain A"/>
    <property type="match status" value="1"/>
</dbReference>
<organism evidence="2">
    <name type="scientific">hydrothermal vent metagenome</name>
    <dbReference type="NCBI Taxonomy" id="652676"/>
    <lineage>
        <taxon>unclassified sequences</taxon>
        <taxon>metagenomes</taxon>
        <taxon>ecological metagenomes</taxon>
    </lineage>
</organism>
<reference evidence="2" key="1">
    <citation type="submission" date="2018-06" db="EMBL/GenBank/DDBJ databases">
        <authorList>
            <person name="Zhirakovskaya E."/>
        </authorList>
    </citation>
    <scope>NUCLEOTIDE SEQUENCE</scope>
</reference>
<dbReference type="InterPro" id="IPR001173">
    <property type="entry name" value="Glyco_trans_2-like"/>
</dbReference>
<evidence type="ECO:0000313" key="2">
    <source>
        <dbReference type="EMBL" id="VAW40209.1"/>
    </source>
</evidence>
<dbReference type="PANTHER" id="PTHR43179">
    <property type="entry name" value="RHAMNOSYLTRANSFERASE WBBL"/>
    <property type="match status" value="1"/>
</dbReference>
<dbReference type="InterPro" id="IPR029044">
    <property type="entry name" value="Nucleotide-diphossugar_trans"/>
</dbReference>
<dbReference type="PANTHER" id="PTHR43179:SF7">
    <property type="entry name" value="RHAMNOSYLTRANSFERASE WBBL"/>
    <property type="match status" value="1"/>
</dbReference>
<feature type="domain" description="Glycosyltransferase 2-like" evidence="1">
    <location>
        <begin position="7"/>
        <end position="125"/>
    </location>
</feature>
<dbReference type="SUPFAM" id="SSF53448">
    <property type="entry name" value="Nucleotide-diphospho-sugar transferases"/>
    <property type="match status" value="1"/>
</dbReference>